<sequence>MSQISLNIPLIRNATPKELVSYLDELRQSHPDVSVCQSLFEAVDHEYLSPLIFNAFIPRVSCLDAIVLCIHRGPSRVIRKQGIKQFGKELAKLEQWESAWRAIGGTNGLIDLFARVSVAEVKELARAIGSCHRPHHKAAARERAIEGLLHALLPSHYPGSKLQTHDKRPITHHYARIVPACSVEFVKELLDAKDQSNPLYEHLSSGRLIKTHGELLQKRVFDGIFGPGKEDAHIRQYLEAFVYSQPPKPSPNSNVSVSMAFATKILQSRLEDIKNDKHWPSQVSEADVLFSLLNRSLKKRLSEAKLRDVIMLGLKLLEAKPGLKSTFQSKGMWLKLSTRWKRAPELYEDSITLALRLQLGGTQKTIGKDFLSTSNTIRLKQELRWPLLRLYCLHVPKKAVDLNADSDFTPLAEQPWPSDVFYQLSKDQAVRLLNGLYRANPGYSFLQTPAKTTILDNHGIAPQKNFNAVLLLTLLQRSSEEIQMRAKSAVDELRKKSAIAREQPDRAKLAISASAYAIASGSLDLYGETITWQQRFVRDPLSVKMIFAHDAVMTAEGIELLSGIPKPLPDGITLGEVALSVEKANEILKTFHEIMLIAKREPSFQKRDWGDVTSLFGASISLRVERAAALQKHLRDSESDVYTAIWDGTLTMLGNVDVAFLKQSYQLIKRLLSALPPTSLAATSKAMLEAGNEARMRKERQSGDDTIELLSYELLLQLTKSEKPELAQQLVLRTILDRPDASSWHRLFLSVPFMKSLSAKDAHQMLLAFATAIGEKLEEQSYVKVGEAQPPKSAPPTSLVKVTTVKHLAQLLDNAEFISADAAVEVLVELFKAGTHRDIRLATLGSLLSLLNNLCSGADENWRSNSLVEKIMEALETVIPIVGSINERRPLREEDWLEARETGSLPDVSDISDGLPPLLSATLTAACSPQYPGLKKLRAEFVTRYLLPALRLSQREHQKWVALFLAKHKANLTVDDLPPTPITPKVWEVLVGNYLELIPTMVLDDFNKHIVMTIAPSADLRDFNKSLRKNIDLCNTPEVQHWLSVFGQSMDQYRTSGTQTLVSMIHNAKPVPLVRNGITFDKVLDKVLMHASLFLTEYENYTDIWSGFVKDLRPPTWFTYRHQGADSMRAASSAWTTTSRLVLEKVTALVSDKRKKNTRERKLSLLPSTTKLRLWLLPYPCFPDATKVDHQCKAFANEMVELLNDLLAPEANLMRWHVIAEDACTVSDFLNTAEEQLRVALYIGKLMGSSDRAGDLRSSALNFVRIAVAMKLIGQGREILEKPNKGALSEDVVRGVVNMVEEWQNHFDEGIREKVAEWRRAQSGLWKILMSRD</sequence>
<organism evidence="1 2">
    <name type="scientific">Pseudogymnoascus verrucosus</name>
    <dbReference type="NCBI Taxonomy" id="342668"/>
    <lineage>
        <taxon>Eukaryota</taxon>
        <taxon>Fungi</taxon>
        <taxon>Dikarya</taxon>
        <taxon>Ascomycota</taxon>
        <taxon>Pezizomycotina</taxon>
        <taxon>Leotiomycetes</taxon>
        <taxon>Thelebolales</taxon>
        <taxon>Thelebolaceae</taxon>
        <taxon>Pseudogymnoascus</taxon>
    </lineage>
</organism>
<protein>
    <submittedName>
        <fullName evidence="1">Uncharacterized protein</fullName>
    </submittedName>
</protein>
<dbReference type="Proteomes" id="UP000091956">
    <property type="component" value="Unassembled WGS sequence"/>
</dbReference>
<gene>
    <name evidence="1" type="ORF">VE01_00805</name>
</gene>
<dbReference type="GeneID" id="28834191"/>
<accession>A0A2P2SVS1</accession>
<reference evidence="2" key="2">
    <citation type="journal article" date="2018" name="Nat. Commun.">
        <title>Extreme sensitivity to ultraviolet light in the fungal pathogen causing white-nose syndrome of bats.</title>
        <authorList>
            <person name="Palmer J.M."/>
            <person name="Drees K.P."/>
            <person name="Foster J.T."/>
            <person name="Lindner D.L."/>
        </authorList>
    </citation>
    <scope>NUCLEOTIDE SEQUENCE [LARGE SCALE GENOMIC DNA]</scope>
    <source>
        <strain evidence="2">UAMH 10579</strain>
    </source>
</reference>
<name>A0A2P2SVS1_9PEZI</name>
<proteinExistence type="predicted"/>
<keyword evidence="2" id="KW-1185">Reference proteome</keyword>
<reference evidence="1 2" key="1">
    <citation type="submission" date="2016-03" db="EMBL/GenBank/DDBJ databases">
        <title>Comparative genomics of Pseudogymnoascus destructans, the fungus causing white-nose syndrome of bats.</title>
        <authorList>
            <person name="Palmer J.M."/>
            <person name="Drees K.P."/>
            <person name="Foster J.T."/>
            <person name="Lindner D.L."/>
        </authorList>
    </citation>
    <scope>NUCLEOTIDE SEQUENCE [LARGE SCALE GENOMIC DNA]</scope>
    <source>
        <strain evidence="1 2">UAMH 10579</strain>
    </source>
</reference>
<dbReference type="RefSeq" id="XP_018134671.1">
    <property type="nucleotide sequence ID" value="XM_018270333.2"/>
</dbReference>
<dbReference type="OrthoDB" id="2549237at2759"/>
<dbReference type="STRING" id="342668.A0A2P2SVS1"/>
<evidence type="ECO:0000313" key="1">
    <source>
        <dbReference type="EMBL" id="OBU00939.1"/>
    </source>
</evidence>
<evidence type="ECO:0000313" key="2">
    <source>
        <dbReference type="Proteomes" id="UP000091956"/>
    </source>
</evidence>
<dbReference type="EMBL" id="KV460207">
    <property type="protein sequence ID" value="OBU00939.1"/>
    <property type="molecule type" value="Genomic_DNA"/>
</dbReference>